<protein>
    <submittedName>
        <fullName evidence="2">Uncharacterized protein</fullName>
    </submittedName>
</protein>
<evidence type="ECO:0000313" key="3">
    <source>
        <dbReference type="Proteomes" id="UP000095751"/>
    </source>
</evidence>
<dbReference type="Proteomes" id="UP000095751">
    <property type="component" value="Unassembled WGS sequence"/>
</dbReference>
<feature type="compositionally biased region" description="Low complexity" evidence="1">
    <location>
        <begin position="401"/>
        <end position="410"/>
    </location>
</feature>
<feature type="compositionally biased region" description="Basic residues" evidence="1">
    <location>
        <begin position="482"/>
        <end position="492"/>
    </location>
</feature>
<feature type="compositionally biased region" description="Low complexity" evidence="1">
    <location>
        <begin position="244"/>
        <end position="259"/>
    </location>
</feature>
<feature type="compositionally biased region" description="Low complexity" evidence="1">
    <location>
        <begin position="200"/>
        <end position="216"/>
    </location>
</feature>
<feature type="compositionally biased region" description="Basic and acidic residues" evidence="1">
    <location>
        <begin position="446"/>
        <end position="460"/>
    </location>
</feature>
<gene>
    <name evidence="2" type="ORF">FRACYDRAFT_260157</name>
</gene>
<dbReference type="AlphaFoldDB" id="A0A1E7FP73"/>
<feature type="compositionally biased region" description="Pro residues" evidence="1">
    <location>
        <begin position="56"/>
        <end position="68"/>
    </location>
</feature>
<dbReference type="OrthoDB" id="49023at2759"/>
<evidence type="ECO:0000256" key="1">
    <source>
        <dbReference type="SAM" id="MobiDB-lite"/>
    </source>
</evidence>
<organism evidence="2 3">
    <name type="scientific">Fragilariopsis cylindrus CCMP1102</name>
    <dbReference type="NCBI Taxonomy" id="635003"/>
    <lineage>
        <taxon>Eukaryota</taxon>
        <taxon>Sar</taxon>
        <taxon>Stramenopiles</taxon>
        <taxon>Ochrophyta</taxon>
        <taxon>Bacillariophyta</taxon>
        <taxon>Bacillariophyceae</taxon>
        <taxon>Bacillariophycidae</taxon>
        <taxon>Bacillariales</taxon>
        <taxon>Bacillariaceae</taxon>
        <taxon>Fragilariopsis</taxon>
    </lineage>
</organism>
<feature type="region of interest" description="Disordered" evidence="1">
    <location>
        <begin position="47"/>
        <end position="426"/>
    </location>
</feature>
<feature type="compositionally biased region" description="Low complexity" evidence="1">
    <location>
        <begin position="301"/>
        <end position="337"/>
    </location>
</feature>
<evidence type="ECO:0000313" key="2">
    <source>
        <dbReference type="EMBL" id="OEU19924.1"/>
    </source>
</evidence>
<feature type="region of interest" description="Disordered" evidence="1">
    <location>
        <begin position="446"/>
        <end position="525"/>
    </location>
</feature>
<proteinExistence type="predicted"/>
<feature type="compositionally biased region" description="Basic and acidic residues" evidence="1">
    <location>
        <begin position="511"/>
        <end position="525"/>
    </location>
</feature>
<feature type="compositionally biased region" description="Polar residues" evidence="1">
    <location>
        <begin position="84"/>
        <end position="93"/>
    </location>
</feature>
<dbReference type="KEGG" id="fcy:FRACYDRAFT_260157"/>
<feature type="compositionally biased region" description="Low complexity" evidence="1">
    <location>
        <begin position="361"/>
        <end position="372"/>
    </location>
</feature>
<dbReference type="EMBL" id="KV784355">
    <property type="protein sequence ID" value="OEU19924.1"/>
    <property type="molecule type" value="Genomic_DNA"/>
</dbReference>
<sequence length="525" mass="57019">MADNFDSATLAKFRKLQLMLAESPELVDALNNPELLALAALASSEKGEITKQQDQPLPPVWEPKPEPNYPTIGCGHSDDVSVMSEMTTPTVMTRQPVPEEEFYPEVRKSGRNGSSPAAAKNVNIPPIQQIGTKSYDDGVLPPPPSTATATATGGGKTKDKVSQVRPNAARRAIARHRAQTAKAAVPSKPMMKIQEDDVSSKSSTSSASDLRASLLTRPPPLAAKYGKSSRSASAHDLEIERYTSSADVSSSSHSDNYSKSKSKNRSGTNGRGVKFSRSLPTKPVSRSSNYSSNKEEEVTEKSYPSPTSSRSSKSSKSTTTSSSSRSDSISDSSQSPRVTRRWMPPSKDKMVVPPAFRRMKSTSSHSQQQQNSKTIGSEKVGIQALTRATSYTKDSTKKSNNDNINKNSNTVVQSSSIRDSYNKKFPKQAEATAAAANETKREVIGIESLKKTEKPAKLETRQGTTSRPDDYLPGTDPFSNTRKSKERAKKRYGTPSSTGTSRVDEWLGSSGKKEERTWKVKEATV</sequence>
<name>A0A1E7FP73_9STRA</name>
<reference evidence="2 3" key="1">
    <citation type="submission" date="2016-09" db="EMBL/GenBank/DDBJ databases">
        <title>Extensive genetic diversity and differential bi-allelic expression allows diatom success in the polar Southern Ocean.</title>
        <authorList>
            <consortium name="DOE Joint Genome Institute"/>
            <person name="Mock T."/>
            <person name="Otillar R.P."/>
            <person name="Strauss J."/>
            <person name="Dupont C."/>
            <person name="Frickenhaus S."/>
            <person name="Maumus F."/>
            <person name="Mcmullan M."/>
            <person name="Sanges R."/>
            <person name="Schmutz J."/>
            <person name="Toseland A."/>
            <person name="Valas R."/>
            <person name="Veluchamy A."/>
            <person name="Ward B.J."/>
            <person name="Allen A."/>
            <person name="Barry K."/>
            <person name="Falciatore A."/>
            <person name="Ferrante M."/>
            <person name="Fortunato A.E."/>
            <person name="Gloeckner G."/>
            <person name="Gruber A."/>
            <person name="Hipkin R."/>
            <person name="Janech M."/>
            <person name="Kroth P."/>
            <person name="Leese F."/>
            <person name="Lindquist E."/>
            <person name="Lyon B.R."/>
            <person name="Martin J."/>
            <person name="Mayer C."/>
            <person name="Parker M."/>
            <person name="Quesneville H."/>
            <person name="Raymond J."/>
            <person name="Uhlig C."/>
            <person name="Valentin K.U."/>
            <person name="Worden A.Z."/>
            <person name="Armbrust E.V."/>
            <person name="Bowler C."/>
            <person name="Green B."/>
            <person name="Moulton V."/>
            <person name="Van Oosterhout C."/>
            <person name="Grigoriev I."/>
        </authorList>
    </citation>
    <scope>NUCLEOTIDE SEQUENCE [LARGE SCALE GENOMIC DNA]</scope>
    <source>
        <strain evidence="2 3">CCMP1102</strain>
    </source>
</reference>
<dbReference type="InParanoid" id="A0A1E7FP73"/>
<keyword evidence="3" id="KW-1185">Reference proteome</keyword>
<accession>A0A1E7FP73</accession>